<accession>A0A420YEH6</accession>
<dbReference type="Gene3D" id="3.10.20.90">
    <property type="entry name" value="Phosphatidylinositol 3-kinase Catalytic Subunit, Chain A, domain 1"/>
    <property type="match status" value="1"/>
</dbReference>
<feature type="region of interest" description="Disordered" evidence="1">
    <location>
        <begin position="1"/>
        <end position="43"/>
    </location>
</feature>
<evidence type="ECO:0000313" key="4">
    <source>
        <dbReference type="Proteomes" id="UP000275385"/>
    </source>
</evidence>
<dbReference type="SUPFAM" id="SSF54236">
    <property type="entry name" value="Ubiquitin-like"/>
    <property type="match status" value="1"/>
</dbReference>
<feature type="domain" description="Ubiquitin-like" evidence="2">
    <location>
        <begin position="445"/>
        <end position="517"/>
    </location>
</feature>
<feature type="compositionally biased region" description="Basic and acidic residues" evidence="1">
    <location>
        <begin position="140"/>
        <end position="156"/>
    </location>
</feature>
<proteinExistence type="predicted"/>
<feature type="region of interest" description="Disordered" evidence="1">
    <location>
        <begin position="413"/>
        <end position="443"/>
    </location>
</feature>
<reference evidence="3 4" key="1">
    <citation type="submission" date="2018-08" db="EMBL/GenBank/DDBJ databases">
        <title>Draft genome of the lignicolous fungus Coniochaeta pulveracea.</title>
        <authorList>
            <person name="Borstlap C.J."/>
            <person name="De Witt R.N."/>
            <person name="Botha A."/>
            <person name="Volschenk H."/>
        </authorList>
    </citation>
    <scope>NUCLEOTIDE SEQUENCE [LARGE SCALE GENOMIC DNA]</scope>
    <source>
        <strain evidence="3 4">CAB683</strain>
    </source>
</reference>
<name>A0A420YEH6_9PEZI</name>
<evidence type="ECO:0000259" key="2">
    <source>
        <dbReference type="PROSITE" id="PS50053"/>
    </source>
</evidence>
<evidence type="ECO:0000256" key="1">
    <source>
        <dbReference type="SAM" id="MobiDB-lite"/>
    </source>
</evidence>
<organism evidence="3 4">
    <name type="scientific">Coniochaeta pulveracea</name>
    <dbReference type="NCBI Taxonomy" id="177199"/>
    <lineage>
        <taxon>Eukaryota</taxon>
        <taxon>Fungi</taxon>
        <taxon>Dikarya</taxon>
        <taxon>Ascomycota</taxon>
        <taxon>Pezizomycotina</taxon>
        <taxon>Sordariomycetes</taxon>
        <taxon>Sordariomycetidae</taxon>
        <taxon>Coniochaetales</taxon>
        <taxon>Coniochaetaceae</taxon>
        <taxon>Coniochaeta</taxon>
    </lineage>
</organism>
<keyword evidence="4" id="KW-1185">Reference proteome</keyword>
<dbReference type="AlphaFoldDB" id="A0A420YEH6"/>
<dbReference type="InterPro" id="IPR000626">
    <property type="entry name" value="Ubiquitin-like_dom"/>
</dbReference>
<feature type="compositionally biased region" description="Basic and acidic residues" evidence="1">
    <location>
        <begin position="34"/>
        <end position="43"/>
    </location>
</feature>
<feature type="compositionally biased region" description="Basic residues" evidence="1">
    <location>
        <begin position="12"/>
        <end position="23"/>
    </location>
</feature>
<dbReference type="InterPro" id="IPR029071">
    <property type="entry name" value="Ubiquitin-like_domsf"/>
</dbReference>
<dbReference type="PROSITE" id="PS50053">
    <property type="entry name" value="UBIQUITIN_2"/>
    <property type="match status" value="1"/>
</dbReference>
<protein>
    <recommendedName>
        <fullName evidence="2">Ubiquitin-like domain-containing protein</fullName>
    </recommendedName>
</protein>
<dbReference type="Proteomes" id="UP000275385">
    <property type="component" value="Unassembled WGS sequence"/>
</dbReference>
<dbReference type="OrthoDB" id="3365399at2759"/>
<dbReference type="Pfam" id="PF11976">
    <property type="entry name" value="Rad60-SLD"/>
    <property type="match status" value="1"/>
</dbReference>
<feature type="region of interest" description="Disordered" evidence="1">
    <location>
        <begin position="60"/>
        <end position="238"/>
    </location>
</feature>
<dbReference type="EMBL" id="QVQW01000015">
    <property type="protein sequence ID" value="RKU46298.1"/>
    <property type="molecule type" value="Genomic_DNA"/>
</dbReference>
<feature type="compositionally biased region" description="Polar residues" evidence="1">
    <location>
        <begin position="179"/>
        <end position="204"/>
    </location>
</feature>
<dbReference type="InterPro" id="IPR022617">
    <property type="entry name" value="Rad60/SUMO-like_dom"/>
</dbReference>
<feature type="compositionally biased region" description="Polar residues" evidence="1">
    <location>
        <begin position="98"/>
        <end position="109"/>
    </location>
</feature>
<gene>
    <name evidence="3" type="ORF">DL546_007707</name>
</gene>
<feature type="region of interest" description="Disordered" evidence="1">
    <location>
        <begin position="250"/>
        <end position="269"/>
    </location>
</feature>
<comment type="caution">
    <text evidence="3">The sequence shown here is derived from an EMBL/GenBank/DDBJ whole genome shotgun (WGS) entry which is preliminary data.</text>
</comment>
<evidence type="ECO:0000313" key="3">
    <source>
        <dbReference type="EMBL" id="RKU46298.1"/>
    </source>
</evidence>
<sequence>MADAAENDPPKRKPLFKRTIVRRKTPDPSTSGATKDDDGTDLFRRTDRFDELLEEQRRRVMEKEQRISAGIKVDSEGQDLKRRKLSIDEDDELYVPDFNTSRRSVSARPSTPGFASKSPASRKRTSVASEHLTDDNSAMHVKEKGKEAATPKDTPRSRRTLRSSGPVVPLDDDDDDVVISQNSPRTRRQVSQNAVRDADSSSVYETPPSHRGTKRGEDSDDDDLLISDTPAKDEPAPEFAEYVKRAREKAQREAKAREEAGKVAAARRDTTGFITEDTLSSRSGSAANTPRPDAVEPIVQCVVSSEIPGASRKMFVLGLNGYLKKIRTHWVILCGLEHLMDSVFLTWKGNRTYDTTTCASLGIDRDASKGMVKSRHSVSKGTIEYGPIEFEAWTDELYTEYQRRKEQERLRLLGELDDDDDEDKPTQPGSEVADGDGGAPHGTTLKVILKARDQEPVKFKVHPHTTAREMIEVFKRQRIVPDGAEVALYFDGEEQDPGTAVQEMDLEDMDSLEVHFK</sequence>